<dbReference type="Proteomes" id="UP000424462">
    <property type="component" value="Chromosome"/>
</dbReference>
<name>A0A6B8VN80_9CORY</name>
<protein>
    <submittedName>
        <fullName evidence="2">Uncharacterized protein</fullName>
    </submittedName>
</protein>
<reference evidence="2 3" key="1">
    <citation type="submission" date="2019-11" db="EMBL/GenBank/DDBJ databases">
        <title>Complete genome sequence of Corynebacterium kalinowskii 1959, a novel Corynebacterium species isolated from soil of a small paddock in Vilsendorf, Germany.</title>
        <authorList>
            <person name="Schaffert L."/>
            <person name="Ruwe M."/>
            <person name="Milse J."/>
            <person name="Hanuschka K."/>
            <person name="Ortseifen V."/>
            <person name="Droste J."/>
            <person name="Brandt D."/>
            <person name="Schlueter L."/>
            <person name="Kutter Y."/>
            <person name="Vinke S."/>
            <person name="Viehoefer P."/>
            <person name="Jacob L."/>
            <person name="Luebke N.-C."/>
            <person name="Schulte-Berndt E."/>
            <person name="Hain C."/>
            <person name="Linder M."/>
            <person name="Schmidt P."/>
            <person name="Wollenschlaeger L."/>
            <person name="Luttermann T."/>
            <person name="Thieme E."/>
            <person name="Hassa J."/>
            <person name="Haak M."/>
            <person name="Wittchen M."/>
            <person name="Mentz A."/>
            <person name="Persicke M."/>
            <person name="Busche T."/>
            <person name="Ruckert C."/>
        </authorList>
    </citation>
    <scope>NUCLEOTIDE SEQUENCE [LARGE SCALE GENOMIC DNA]</scope>
    <source>
        <strain evidence="2 3">2039</strain>
    </source>
</reference>
<gene>
    <name evidence="2" type="ORF">COCCU_05130</name>
</gene>
<evidence type="ECO:0000256" key="1">
    <source>
        <dbReference type="SAM" id="MobiDB-lite"/>
    </source>
</evidence>
<feature type="region of interest" description="Disordered" evidence="1">
    <location>
        <begin position="1"/>
        <end position="45"/>
    </location>
</feature>
<keyword evidence="3" id="KW-1185">Reference proteome</keyword>
<dbReference type="KEGG" id="cok:COCCU_05130"/>
<evidence type="ECO:0000313" key="2">
    <source>
        <dbReference type="EMBL" id="QGU06972.1"/>
    </source>
</evidence>
<proteinExistence type="predicted"/>
<sequence>MTDPKNNQNKPEDQDENLDNPSTDEEKVREQEAESFPASDAPGNY</sequence>
<organism evidence="2 3">
    <name type="scientific">Corynebacterium occultum</name>
    <dbReference type="NCBI Taxonomy" id="2675219"/>
    <lineage>
        <taxon>Bacteria</taxon>
        <taxon>Bacillati</taxon>
        <taxon>Actinomycetota</taxon>
        <taxon>Actinomycetes</taxon>
        <taxon>Mycobacteriales</taxon>
        <taxon>Corynebacteriaceae</taxon>
        <taxon>Corynebacterium</taxon>
    </lineage>
</organism>
<dbReference type="AlphaFoldDB" id="A0A6B8VN80"/>
<dbReference type="RefSeq" id="WP_156230527.1">
    <property type="nucleotide sequence ID" value="NZ_CP046455.1"/>
</dbReference>
<accession>A0A6B8VN80</accession>
<dbReference type="EMBL" id="CP046455">
    <property type="protein sequence ID" value="QGU06972.1"/>
    <property type="molecule type" value="Genomic_DNA"/>
</dbReference>
<evidence type="ECO:0000313" key="3">
    <source>
        <dbReference type="Proteomes" id="UP000424462"/>
    </source>
</evidence>